<dbReference type="EMBL" id="CP061035">
    <property type="protein sequence ID" value="QQV77567.1"/>
    <property type="molecule type" value="Genomic_DNA"/>
</dbReference>
<name>A0A974NVB3_9SPHN</name>
<sequence length="64" mass="6995">MLLNGWGTMFNLLTLCSGCEAEAFTVNYLNDGDEPDRPMSPRLTTVTLAIFWLTGVVVLATVSQ</sequence>
<keyword evidence="1" id="KW-0812">Transmembrane</keyword>
<evidence type="ECO:0000313" key="2">
    <source>
        <dbReference type="EMBL" id="QQV77567.1"/>
    </source>
</evidence>
<evidence type="ECO:0000313" key="3">
    <source>
        <dbReference type="Proteomes" id="UP000595894"/>
    </source>
</evidence>
<keyword evidence="3" id="KW-1185">Reference proteome</keyword>
<keyword evidence="1" id="KW-0472">Membrane</keyword>
<keyword evidence="1" id="KW-1133">Transmembrane helix</keyword>
<feature type="transmembrane region" description="Helical" evidence="1">
    <location>
        <begin position="45"/>
        <end position="62"/>
    </location>
</feature>
<dbReference type="RefSeq" id="WP_202094127.1">
    <property type="nucleotide sequence ID" value="NZ_CP061035.1"/>
</dbReference>
<dbReference type="KEGG" id="sari:H5J25_01810"/>
<dbReference type="Proteomes" id="UP000595894">
    <property type="component" value="Chromosome"/>
</dbReference>
<gene>
    <name evidence="2" type="ORF">H5J25_01810</name>
</gene>
<protein>
    <submittedName>
        <fullName evidence="2">Uncharacterized protein</fullName>
    </submittedName>
</protein>
<evidence type="ECO:0000256" key="1">
    <source>
        <dbReference type="SAM" id="Phobius"/>
    </source>
</evidence>
<dbReference type="AlphaFoldDB" id="A0A974NVB3"/>
<organism evidence="2 3">
    <name type="scientific">Sphingomonas aliaeris</name>
    <dbReference type="NCBI Taxonomy" id="2759526"/>
    <lineage>
        <taxon>Bacteria</taxon>
        <taxon>Pseudomonadati</taxon>
        <taxon>Pseudomonadota</taxon>
        <taxon>Alphaproteobacteria</taxon>
        <taxon>Sphingomonadales</taxon>
        <taxon>Sphingomonadaceae</taxon>
        <taxon>Sphingomonas</taxon>
    </lineage>
</organism>
<reference evidence="3" key="1">
    <citation type="submission" date="2020-09" db="EMBL/GenBank/DDBJ databases">
        <title>Sphingomonas sp., a new species isolated from pork steak.</title>
        <authorList>
            <person name="Heidler von Heilborn D."/>
        </authorList>
    </citation>
    <scope>NUCLEOTIDE SEQUENCE [LARGE SCALE GENOMIC DNA]</scope>
</reference>
<accession>A0A974NVB3</accession>
<proteinExistence type="predicted"/>